<feature type="non-terminal residue" evidence="2">
    <location>
        <position position="164"/>
    </location>
</feature>
<dbReference type="Gramene" id="OQU84876">
    <property type="protein sequence ID" value="OQU84876"/>
    <property type="gene ID" value="SORBI_3004G136200"/>
</dbReference>
<name>A0A1Z5RNC1_SORBI</name>
<gene>
    <name evidence="2" type="ORF">SORBI_3004G136200</name>
</gene>
<keyword evidence="3" id="KW-1185">Reference proteome</keyword>
<keyword evidence="1" id="KW-0732">Signal</keyword>
<accession>A0A1Z5RNC1</accession>
<proteinExistence type="predicted"/>
<dbReference type="EMBL" id="CM000763">
    <property type="protein sequence ID" value="OQU84876.1"/>
    <property type="molecule type" value="Genomic_DNA"/>
</dbReference>
<dbReference type="Proteomes" id="UP000000768">
    <property type="component" value="Chromosome 4"/>
</dbReference>
<feature type="signal peptide" evidence="1">
    <location>
        <begin position="1"/>
        <end position="26"/>
    </location>
</feature>
<dbReference type="ExpressionAtlas" id="A0A1Z5RNC1">
    <property type="expression patterns" value="baseline and differential"/>
</dbReference>
<organism evidence="2 3">
    <name type="scientific">Sorghum bicolor</name>
    <name type="common">Sorghum</name>
    <name type="synonym">Sorghum vulgare</name>
    <dbReference type="NCBI Taxonomy" id="4558"/>
    <lineage>
        <taxon>Eukaryota</taxon>
        <taxon>Viridiplantae</taxon>
        <taxon>Streptophyta</taxon>
        <taxon>Embryophyta</taxon>
        <taxon>Tracheophyta</taxon>
        <taxon>Spermatophyta</taxon>
        <taxon>Magnoliopsida</taxon>
        <taxon>Liliopsida</taxon>
        <taxon>Poales</taxon>
        <taxon>Poaceae</taxon>
        <taxon>PACMAD clade</taxon>
        <taxon>Panicoideae</taxon>
        <taxon>Andropogonodae</taxon>
        <taxon>Andropogoneae</taxon>
        <taxon>Sorghinae</taxon>
        <taxon>Sorghum</taxon>
    </lineage>
</organism>
<reference evidence="2 3" key="1">
    <citation type="journal article" date="2009" name="Nature">
        <title>The Sorghum bicolor genome and the diversification of grasses.</title>
        <authorList>
            <person name="Paterson A.H."/>
            <person name="Bowers J.E."/>
            <person name="Bruggmann R."/>
            <person name="Dubchak I."/>
            <person name="Grimwood J."/>
            <person name="Gundlach H."/>
            <person name="Haberer G."/>
            <person name="Hellsten U."/>
            <person name="Mitros T."/>
            <person name="Poliakov A."/>
            <person name="Schmutz J."/>
            <person name="Spannagl M."/>
            <person name="Tang H."/>
            <person name="Wang X."/>
            <person name="Wicker T."/>
            <person name="Bharti A.K."/>
            <person name="Chapman J."/>
            <person name="Feltus F.A."/>
            <person name="Gowik U."/>
            <person name="Grigoriev I.V."/>
            <person name="Lyons E."/>
            <person name="Maher C.A."/>
            <person name="Martis M."/>
            <person name="Narechania A."/>
            <person name="Otillar R.P."/>
            <person name="Penning B.W."/>
            <person name="Salamov A.A."/>
            <person name="Wang Y."/>
            <person name="Zhang L."/>
            <person name="Carpita N.C."/>
            <person name="Freeling M."/>
            <person name="Gingle A.R."/>
            <person name="Hash C.T."/>
            <person name="Keller B."/>
            <person name="Klein P."/>
            <person name="Kresovich S."/>
            <person name="McCann M.C."/>
            <person name="Ming R."/>
            <person name="Peterson D.G."/>
            <person name="Mehboob-ur-Rahman"/>
            <person name="Ware D."/>
            <person name="Westhoff P."/>
            <person name="Mayer K.F."/>
            <person name="Messing J."/>
            <person name="Rokhsar D.S."/>
        </authorList>
    </citation>
    <scope>NUCLEOTIDE SEQUENCE [LARGE SCALE GENOMIC DNA]</scope>
    <source>
        <strain evidence="3">cv. BTx623</strain>
    </source>
</reference>
<feature type="chain" id="PRO_5012306431" evidence="1">
    <location>
        <begin position="27"/>
        <end position="164"/>
    </location>
</feature>
<evidence type="ECO:0000256" key="1">
    <source>
        <dbReference type="SAM" id="SignalP"/>
    </source>
</evidence>
<protein>
    <submittedName>
        <fullName evidence="2">Uncharacterized protein</fullName>
    </submittedName>
</protein>
<evidence type="ECO:0000313" key="2">
    <source>
        <dbReference type="EMBL" id="OQU84876.1"/>
    </source>
</evidence>
<sequence length="164" mass="18442">NKIPHGSALLPPCLLFFLPTLVPTLGTRWSCLPELANTDLPTRHPSGEPRPVCAQELRRRGGTRLQRALFRRDRTVGCPCATTSFSSSSCRRRSHDADAQEEFEALCFEFGIELDDVICGRRLWSWRSRDSLLVHARWVDKASVSWACEHGLFADGVVEHPTLS</sequence>
<dbReference type="AlphaFoldDB" id="A0A1Z5RNC1"/>
<evidence type="ECO:0000313" key="3">
    <source>
        <dbReference type="Proteomes" id="UP000000768"/>
    </source>
</evidence>
<dbReference type="InParanoid" id="A0A1Z5RNC1"/>
<reference evidence="3" key="2">
    <citation type="journal article" date="2018" name="Plant J.">
        <title>The Sorghum bicolor reference genome: improved assembly, gene annotations, a transcriptome atlas, and signatures of genome organization.</title>
        <authorList>
            <person name="McCormick R.F."/>
            <person name="Truong S.K."/>
            <person name="Sreedasyam A."/>
            <person name="Jenkins J."/>
            <person name="Shu S."/>
            <person name="Sims D."/>
            <person name="Kennedy M."/>
            <person name="Amirebrahimi M."/>
            <person name="Weers B.D."/>
            <person name="McKinley B."/>
            <person name="Mattison A."/>
            <person name="Morishige D.T."/>
            <person name="Grimwood J."/>
            <person name="Schmutz J."/>
            <person name="Mullet J.E."/>
        </authorList>
    </citation>
    <scope>NUCLEOTIDE SEQUENCE [LARGE SCALE GENOMIC DNA]</scope>
    <source>
        <strain evidence="3">cv. BTx623</strain>
    </source>
</reference>